<dbReference type="FunFam" id="3.40.140.10:FF:000008">
    <property type="entry name" value="Cytidine deaminase"/>
    <property type="match status" value="1"/>
</dbReference>
<feature type="binding site" evidence="14">
    <location>
        <position position="92"/>
    </location>
    <ligand>
        <name>Zn(2+)</name>
        <dbReference type="ChEBI" id="CHEBI:29105"/>
        <note>catalytic</note>
    </ligand>
</feature>
<evidence type="ECO:0000256" key="15">
    <source>
        <dbReference type="RuleBase" id="RU364006"/>
    </source>
</evidence>
<dbReference type="SUPFAM" id="SSF53927">
    <property type="entry name" value="Cytidine deaminase-like"/>
    <property type="match status" value="1"/>
</dbReference>
<gene>
    <name evidence="17" type="ORF">SAMN02910343_00849</name>
</gene>
<comment type="catalytic activity">
    <reaction evidence="11 15">
        <text>cytidine + H2O + H(+) = uridine + NH4(+)</text>
        <dbReference type="Rhea" id="RHEA:16069"/>
        <dbReference type="ChEBI" id="CHEBI:15377"/>
        <dbReference type="ChEBI" id="CHEBI:15378"/>
        <dbReference type="ChEBI" id="CHEBI:16704"/>
        <dbReference type="ChEBI" id="CHEBI:17562"/>
        <dbReference type="ChEBI" id="CHEBI:28938"/>
        <dbReference type="EC" id="3.5.4.5"/>
    </reaction>
</comment>
<dbReference type="OrthoDB" id="9795347at2"/>
<evidence type="ECO:0000256" key="10">
    <source>
        <dbReference type="ARBA" id="ARBA00049252"/>
    </source>
</evidence>
<evidence type="ECO:0000256" key="4">
    <source>
        <dbReference type="ARBA" id="ARBA00012783"/>
    </source>
</evidence>
<dbReference type="PROSITE" id="PS51747">
    <property type="entry name" value="CYT_DCMP_DEAMINASES_2"/>
    <property type="match status" value="1"/>
</dbReference>
<dbReference type="AlphaFoldDB" id="A0A1G5VV49"/>
<dbReference type="InterPro" id="IPR002125">
    <property type="entry name" value="CMP_dCMP_dom"/>
</dbReference>
<reference evidence="17 18" key="1">
    <citation type="submission" date="2016-10" db="EMBL/GenBank/DDBJ databases">
        <authorList>
            <person name="de Groot N.N."/>
        </authorList>
    </citation>
    <scope>NUCLEOTIDE SEQUENCE [LARGE SCALE GENOMIC DNA]</scope>
    <source>
        <strain evidence="17 18">DSM 15230</strain>
    </source>
</reference>
<accession>A0A1G5VV49</accession>
<feature type="binding site" evidence="13">
    <location>
        <begin position="45"/>
        <end position="51"/>
    </location>
    <ligand>
        <name>substrate</name>
    </ligand>
</feature>
<dbReference type="Gene3D" id="3.40.140.10">
    <property type="entry name" value="Cytidine Deaminase, domain 2"/>
    <property type="match status" value="1"/>
</dbReference>
<organism evidence="17 18">
    <name type="scientific">Allisonella histaminiformans</name>
    <dbReference type="NCBI Taxonomy" id="209880"/>
    <lineage>
        <taxon>Bacteria</taxon>
        <taxon>Bacillati</taxon>
        <taxon>Bacillota</taxon>
        <taxon>Negativicutes</taxon>
        <taxon>Veillonellales</taxon>
        <taxon>Veillonellaceae</taxon>
        <taxon>Allisonella</taxon>
    </lineage>
</organism>
<dbReference type="InterPro" id="IPR016192">
    <property type="entry name" value="APOBEC/CMP_deaminase_Zn-bd"/>
</dbReference>
<feature type="binding site" evidence="14">
    <location>
        <position position="56"/>
    </location>
    <ligand>
        <name>Zn(2+)</name>
        <dbReference type="ChEBI" id="CHEBI:29105"/>
        <note>catalytic</note>
    </ligand>
</feature>
<dbReference type="GO" id="GO:0042802">
    <property type="term" value="F:identical protein binding"/>
    <property type="evidence" value="ECO:0007669"/>
    <property type="project" value="UniProtKB-ARBA"/>
</dbReference>
<proteinExistence type="inferred from homology"/>
<evidence type="ECO:0000256" key="11">
    <source>
        <dbReference type="ARBA" id="ARBA00049558"/>
    </source>
</evidence>
<evidence type="ECO:0000256" key="2">
    <source>
        <dbReference type="ARBA" id="ARBA00003949"/>
    </source>
</evidence>
<dbReference type="GO" id="GO:0005829">
    <property type="term" value="C:cytosol"/>
    <property type="evidence" value="ECO:0007669"/>
    <property type="project" value="TreeGrafter"/>
</dbReference>
<dbReference type="InterPro" id="IPR006262">
    <property type="entry name" value="Cyt_deam_tetra"/>
</dbReference>
<dbReference type="Proteomes" id="UP000199689">
    <property type="component" value="Unassembled WGS sequence"/>
</dbReference>
<dbReference type="GeneID" id="87755877"/>
<feature type="binding site" evidence="14">
    <location>
        <position position="89"/>
    </location>
    <ligand>
        <name>Zn(2+)</name>
        <dbReference type="ChEBI" id="CHEBI:29105"/>
        <note>catalytic</note>
    </ligand>
</feature>
<dbReference type="STRING" id="209880.SAMN02910343_00849"/>
<protein>
    <recommendedName>
        <fullName evidence="5 15">Cytidine deaminase</fullName>
        <ecNumber evidence="4 15">3.5.4.5</ecNumber>
    </recommendedName>
    <alternativeName>
        <fullName evidence="9 15">Cytidine aminohydrolase</fullName>
    </alternativeName>
</protein>
<dbReference type="PANTHER" id="PTHR11644">
    <property type="entry name" value="CYTIDINE DEAMINASE"/>
    <property type="match status" value="1"/>
</dbReference>
<dbReference type="GO" id="GO:0072527">
    <property type="term" value="P:pyrimidine-containing compound metabolic process"/>
    <property type="evidence" value="ECO:0007669"/>
    <property type="project" value="UniProtKB-ARBA"/>
</dbReference>
<keyword evidence="8 14" id="KW-0862">Zinc</keyword>
<feature type="active site" description="Proton donor" evidence="12">
    <location>
        <position position="58"/>
    </location>
</feature>
<evidence type="ECO:0000256" key="6">
    <source>
        <dbReference type="ARBA" id="ARBA00022723"/>
    </source>
</evidence>
<evidence type="ECO:0000259" key="16">
    <source>
        <dbReference type="PROSITE" id="PS51747"/>
    </source>
</evidence>
<comment type="function">
    <text evidence="2 15">This enzyme scavenges exogenous and endogenous cytidine and 2'-deoxycytidine for UMP synthesis.</text>
</comment>
<dbReference type="PROSITE" id="PS00903">
    <property type="entry name" value="CYT_DCMP_DEAMINASES_1"/>
    <property type="match status" value="1"/>
</dbReference>
<evidence type="ECO:0000256" key="9">
    <source>
        <dbReference type="ARBA" id="ARBA00032005"/>
    </source>
</evidence>
<evidence type="ECO:0000256" key="1">
    <source>
        <dbReference type="ARBA" id="ARBA00001947"/>
    </source>
</evidence>
<comment type="cofactor">
    <cofactor evidence="1 14 15">
        <name>Zn(2+)</name>
        <dbReference type="ChEBI" id="CHEBI:29105"/>
    </cofactor>
</comment>
<evidence type="ECO:0000313" key="17">
    <source>
        <dbReference type="EMBL" id="SDA48895.1"/>
    </source>
</evidence>
<dbReference type="RefSeq" id="WP_091364193.1">
    <property type="nucleotide sequence ID" value="NZ_FMXA01000009.1"/>
</dbReference>
<sequence>MTDTERNSLIQKALQARDMAYAPYSHFKVGAAVLTGSGTIYGGCNVENNSYGASLCAERNAIGTAIAAGEKKIYALAVAGSSDTYTTPCGICRQVMTEFNIQEVFCVRTEDDYLVRTGEELLPCAFFEKSLL</sequence>
<keyword evidence="7 15" id="KW-0378">Hydrolase</keyword>
<dbReference type="GO" id="GO:0008270">
    <property type="term" value="F:zinc ion binding"/>
    <property type="evidence" value="ECO:0007669"/>
    <property type="project" value="UniProtKB-UniRule"/>
</dbReference>
<dbReference type="GO" id="GO:0055086">
    <property type="term" value="P:nucleobase-containing small molecule metabolic process"/>
    <property type="evidence" value="ECO:0007669"/>
    <property type="project" value="UniProtKB-ARBA"/>
</dbReference>
<evidence type="ECO:0000256" key="12">
    <source>
        <dbReference type="PIRSR" id="PIRSR606262-1"/>
    </source>
</evidence>
<dbReference type="EC" id="3.5.4.5" evidence="4 15"/>
<dbReference type="NCBIfam" id="NF004064">
    <property type="entry name" value="PRK05578.1"/>
    <property type="match status" value="1"/>
</dbReference>
<dbReference type="NCBIfam" id="TIGR01354">
    <property type="entry name" value="cyt_deam_tetra"/>
    <property type="match status" value="1"/>
</dbReference>
<keyword evidence="6 14" id="KW-0479">Metal-binding</keyword>
<dbReference type="Pfam" id="PF00383">
    <property type="entry name" value="dCMP_cyt_deam_1"/>
    <property type="match status" value="1"/>
</dbReference>
<evidence type="ECO:0000313" key="18">
    <source>
        <dbReference type="Proteomes" id="UP000199689"/>
    </source>
</evidence>
<dbReference type="EMBL" id="FMXA01000009">
    <property type="protein sequence ID" value="SDA48895.1"/>
    <property type="molecule type" value="Genomic_DNA"/>
</dbReference>
<comment type="similarity">
    <text evidence="3 15">Belongs to the cytidine and deoxycytidylate deaminase family.</text>
</comment>
<evidence type="ECO:0000256" key="13">
    <source>
        <dbReference type="PIRSR" id="PIRSR606262-2"/>
    </source>
</evidence>
<name>A0A1G5VV49_9FIRM</name>
<dbReference type="PANTHER" id="PTHR11644:SF2">
    <property type="entry name" value="CYTIDINE DEAMINASE"/>
    <property type="match status" value="1"/>
</dbReference>
<evidence type="ECO:0000256" key="7">
    <source>
        <dbReference type="ARBA" id="ARBA00022801"/>
    </source>
</evidence>
<evidence type="ECO:0000256" key="5">
    <source>
        <dbReference type="ARBA" id="ARBA00018266"/>
    </source>
</evidence>
<feature type="domain" description="CMP/dCMP-type deaminase" evidence="16">
    <location>
        <begin position="4"/>
        <end position="129"/>
    </location>
</feature>
<keyword evidence="18" id="KW-1185">Reference proteome</keyword>
<dbReference type="GO" id="GO:0004126">
    <property type="term" value="F:cytidine deaminase activity"/>
    <property type="evidence" value="ECO:0007669"/>
    <property type="project" value="UniProtKB-UniRule"/>
</dbReference>
<comment type="catalytic activity">
    <reaction evidence="10 15">
        <text>2'-deoxycytidine + H2O + H(+) = 2'-deoxyuridine + NH4(+)</text>
        <dbReference type="Rhea" id="RHEA:13433"/>
        <dbReference type="ChEBI" id="CHEBI:15377"/>
        <dbReference type="ChEBI" id="CHEBI:15378"/>
        <dbReference type="ChEBI" id="CHEBI:15698"/>
        <dbReference type="ChEBI" id="CHEBI:16450"/>
        <dbReference type="ChEBI" id="CHEBI:28938"/>
        <dbReference type="EC" id="3.5.4.5"/>
    </reaction>
</comment>
<evidence type="ECO:0000256" key="8">
    <source>
        <dbReference type="ARBA" id="ARBA00022833"/>
    </source>
</evidence>
<dbReference type="InterPro" id="IPR016193">
    <property type="entry name" value="Cytidine_deaminase-like"/>
</dbReference>
<dbReference type="InterPro" id="IPR050202">
    <property type="entry name" value="Cyt/Deoxycyt_deaminase"/>
</dbReference>
<evidence type="ECO:0000256" key="3">
    <source>
        <dbReference type="ARBA" id="ARBA00006576"/>
    </source>
</evidence>
<dbReference type="CDD" id="cd01283">
    <property type="entry name" value="cytidine_deaminase"/>
    <property type="match status" value="1"/>
</dbReference>
<evidence type="ECO:0000256" key="14">
    <source>
        <dbReference type="PIRSR" id="PIRSR606262-3"/>
    </source>
</evidence>